<dbReference type="PANTHER" id="PTHR11999">
    <property type="entry name" value="GROUP II PYRIDOXAL-5-PHOSPHATE DECARBOXYLASE"/>
    <property type="match status" value="1"/>
</dbReference>
<evidence type="ECO:0000256" key="2">
    <source>
        <dbReference type="ARBA" id="ARBA00009533"/>
    </source>
</evidence>
<dbReference type="Gene3D" id="1.20.1340.10">
    <property type="entry name" value="dopa decarboxylase, N-terminal domain"/>
    <property type="match status" value="1"/>
</dbReference>
<dbReference type="PRINTS" id="PR00800">
    <property type="entry name" value="YHDCRBOXLASE"/>
</dbReference>
<dbReference type="InterPro" id="IPR010977">
    <property type="entry name" value="Aromatic_deC"/>
</dbReference>
<dbReference type="InParanoid" id="A0A316VII5"/>
<dbReference type="AlphaFoldDB" id="A0A316VII5"/>
<dbReference type="OrthoDB" id="639767at2759"/>
<protein>
    <submittedName>
        <fullName evidence="8">PLP-dependent transferase</fullName>
    </submittedName>
</protein>
<dbReference type="InterPro" id="IPR015424">
    <property type="entry name" value="PyrdxlP-dep_Trfase"/>
</dbReference>
<dbReference type="GO" id="GO:0016740">
    <property type="term" value="F:transferase activity"/>
    <property type="evidence" value="ECO:0007669"/>
    <property type="project" value="UniProtKB-KW"/>
</dbReference>
<dbReference type="Gene3D" id="3.90.1150.10">
    <property type="entry name" value="Aspartate Aminotransferase, domain 1"/>
    <property type="match status" value="1"/>
</dbReference>
<dbReference type="SUPFAM" id="SSF53383">
    <property type="entry name" value="PLP-dependent transferases"/>
    <property type="match status" value="1"/>
</dbReference>
<dbReference type="Pfam" id="PF00282">
    <property type="entry name" value="Pyridoxal_deC"/>
    <property type="match status" value="1"/>
</dbReference>
<dbReference type="GO" id="GO:0006520">
    <property type="term" value="P:amino acid metabolic process"/>
    <property type="evidence" value="ECO:0007669"/>
    <property type="project" value="InterPro"/>
</dbReference>
<keyword evidence="4 6" id="KW-0663">Pyridoxal phosphate</keyword>
<evidence type="ECO:0000256" key="1">
    <source>
        <dbReference type="ARBA" id="ARBA00001933"/>
    </source>
</evidence>
<evidence type="ECO:0000256" key="3">
    <source>
        <dbReference type="ARBA" id="ARBA00022793"/>
    </source>
</evidence>
<keyword evidence="8" id="KW-0808">Transferase</keyword>
<dbReference type="EMBL" id="KZ819602">
    <property type="protein sequence ID" value="PWN36858.1"/>
    <property type="molecule type" value="Genomic_DNA"/>
</dbReference>
<evidence type="ECO:0000256" key="7">
    <source>
        <dbReference type="RuleBase" id="RU000382"/>
    </source>
</evidence>
<dbReference type="InterPro" id="IPR021115">
    <property type="entry name" value="Pyridoxal-P_BS"/>
</dbReference>
<evidence type="ECO:0000256" key="5">
    <source>
        <dbReference type="ARBA" id="ARBA00023239"/>
    </source>
</evidence>
<keyword evidence="9" id="KW-1185">Reference proteome</keyword>
<proteinExistence type="inferred from homology"/>
<evidence type="ECO:0000313" key="8">
    <source>
        <dbReference type="EMBL" id="PWN36858.1"/>
    </source>
</evidence>
<keyword evidence="5 7" id="KW-0456">Lyase</keyword>
<accession>A0A316VII5</accession>
<reference evidence="8 9" key="1">
    <citation type="journal article" date="2018" name="Mol. Biol. Evol.">
        <title>Broad Genomic Sampling Reveals a Smut Pathogenic Ancestry of the Fungal Clade Ustilaginomycotina.</title>
        <authorList>
            <person name="Kijpornyongpan T."/>
            <person name="Mondo S.J."/>
            <person name="Barry K."/>
            <person name="Sandor L."/>
            <person name="Lee J."/>
            <person name="Lipzen A."/>
            <person name="Pangilinan J."/>
            <person name="LaButti K."/>
            <person name="Hainaut M."/>
            <person name="Henrissat B."/>
            <person name="Grigoriev I.V."/>
            <person name="Spatafora J.W."/>
            <person name="Aime M.C."/>
        </authorList>
    </citation>
    <scope>NUCLEOTIDE SEQUENCE [LARGE SCALE GENOMIC DNA]</scope>
    <source>
        <strain evidence="8 9">MCA 3882</strain>
    </source>
</reference>
<evidence type="ECO:0000256" key="6">
    <source>
        <dbReference type="PIRSR" id="PIRSR602129-50"/>
    </source>
</evidence>
<dbReference type="InterPro" id="IPR002129">
    <property type="entry name" value="PyrdxlP-dep_de-COase"/>
</dbReference>
<dbReference type="InterPro" id="IPR015421">
    <property type="entry name" value="PyrdxlP-dep_Trfase_major"/>
</dbReference>
<dbReference type="GO" id="GO:0019752">
    <property type="term" value="P:carboxylic acid metabolic process"/>
    <property type="evidence" value="ECO:0007669"/>
    <property type="project" value="InterPro"/>
</dbReference>
<comment type="similarity">
    <text evidence="2 7">Belongs to the group II decarboxylase family.</text>
</comment>
<dbReference type="GO" id="GO:0005737">
    <property type="term" value="C:cytoplasm"/>
    <property type="evidence" value="ECO:0007669"/>
    <property type="project" value="TreeGrafter"/>
</dbReference>
<comment type="cofactor">
    <cofactor evidence="1 6 7">
        <name>pyridoxal 5'-phosphate</name>
        <dbReference type="ChEBI" id="CHEBI:597326"/>
    </cofactor>
</comment>
<evidence type="ECO:0000313" key="9">
    <source>
        <dbReference type="Proteomes" id="UP000245771"/>
    </source>
</evidence>
<dbReference type="Proteomes" id="UP000245771">
    <property type="component" value="Unassembled WGS sequence"/>
</dbReference>
<dbReference type="GO" id="GO:0016831">
    <property type="term" value="F:carboxy-lyase activity"/>
    <property type="evidence" value="ECO:0007669"/>
    <property type="project" value="UniProtKB-KW"/>
</dbReference>
<dbReference type="GO" id="GO:0030170">
    <property type="term" value="F:pyridoxal phosphate binding"/>
    <property type="evidence" value="ECO:0007669"/>
    <property type="project" value="InterPro"/>
</dbReference>
<name>A0A316VII5_9BASI</name>
<dbReference type="Gene3D" id="3.40.640.10">
    <property type="entry name" value="Type I PLP-dependent aspartate aminotransferase-like (Major domain)"/>
    <property type="match status" value="1"/>
</dbReference>
<dbReference type="STRING" id="1280837.A0A316VII5"/>
<dbReference type="RefSeq" id="XP_025357160.1">
    <property type="nucleotide sequence ID" value="XM_025501561.1"/>
</dbReference>
<feature type="modified residue" description="N6-(pyridoxal phosphate)lysine" evidence="6">
    <location>
        <position position="317"/>
    </location>
</feature>
<gene>
    <name evidence="8" type="ORF">FA14DRAFT_187019</name>
</gene>
<sequence>MDIEAFRKAGYGAIDAICEYYNSIESFPVMAQVEPGFLRDSLPEEAPEKGEEWNLIAKDYQEKVLPGITHWQHPNFHAYFPGNTTFEGMLADLHASAISNPGFNWSVSPSVTELELITLDWTAKMFGLSEEFHTTSAQGGSIILSSASEIAITVAVAAREKILAQMIEKNASAETTMEEITFWKGIATSKMIIYGSTQTHSIGIKAAMILGLQFRAIEVTKKDGFALRGEALTKALEDDQAKGLIPFMLIGTVGTTSSGAVDRLDEIEEVLKNYPDIWFHIDAAYAGVCLALPEMRTKCHLDVINRRVNSFSTNLHKWGLITLECSTLYVRNRVDLSNALTVTPQFLRSKQGDANSALDLRNMQLSLGRRFRSLKLWFTLRSYGQEGFRQHLRKGIALSQIFNKLIETQQAPLKIVAPPQWSLTVFRLEPVGMTDAQQLDTLNRRFWEELQTRNDAILLTQTTLPEIGFCVRFVCGTPSARMVHIEKAYAIICQIALKVLQDAQ</sequence>
<organism evidence="8 9">
    <name type="scientific">Meira miltonrushii</name>
    <dbReference type="NCBI Taxonomy" id="1280837"/>
    <lineage>
        <taxon>Eukaryota</taxon>
        <taxon>Fungi</taxon>
        <taxon>Dikarya</taxon>
        <taxon>Basidiomycota</taxon>
        <taxon>Ustilaginomycotina</taxon>
        <taxon>Exobasidiomycetes</taxon>
        <taxon>Exobasidiales</taxon>
        <taxon>Brachybasidiaceae</taxon>
        <taxon>Meira</taxon>
    </lineage>
</organism>
<keyword evidence="3" id="KW-0210">Decarboxylase</keyword>
<dbReference type="InterPro" id="IPR015422">
    <property type="entry name" value="PyrdxlP-dep_Trfase_small"/>
</dbReference>
<dbReference type="PROSITE" id="PS00392">
    <property type="entry name" value="DDC_GAD_HDC_YDC"/>
    <property type="match status" value="1"/>
</dbReference>
<dbReference type="GeneID" id="37023342"/>
<dbReference type="PANTHER" id="PTHR11999:SF70">
    <property type="entry name" value="MIP05841P"/>
    <property type="match status" value="1"/>
</dbReference>
<evidence type="ECO:0000256" key="4">
    <source>
        <dbReference type="ARBA" id="ARBA00022898"/>
    </source>
</evidence>